<dbReference type="GO" id="GO:0004674">
    <property type="term" value="F:protein serine/threonine kinase activity"/>
    <property type="evidence" value="ECO:0007669"/>
    <property type="project" value="UniProtKB-KW"/>
</dbReference>
<dbReference type="SUPFAM" id="SSF56112">
    <property type="entry name" value="Protein kinase-like (PK-like)"/>
    <property type="match status" value="1"/>
</dbReference>
<protein>
    <recommendedName>
        <fullName evidence="1">non-specific serine/threonine protein kinase</fullName>
        <ecNumber evidence="1">2.7.11.1</ecNumber>
    </recommendedName>
</protein>
<dbReference type="OrthoDB" id="2362743at2759"/>
<keyword evidence="4" id="KW-0547">Nucleotide-binding</keyword>
<feature type="compositionally biased region" description="Low complexity" evidence="9">
    <location>
        <begin position="281"/>
        <end position="295"/>
    </location>
</feature>
<dbReference type="AlphaFoldDB" id="A0A9N9NKS5"/>
<dbReference type="Proteomes" id="UP000789405">
    <property type="component" value="Unassembled WGS sequence"/>
</dbReference>
<evidence type="ECO:0000256" key="6">
    <source>
        <dbReference type="ARBA" id="ARBA00022840"/>
    </source>
</evidence>
<sequence length="434" mass="48780">MSQLYVIKENDLSKLKNAKNHHNGLITNKFNNSLQYSTSQDNDQPERKLVLPQEYRVLNIVTEYMDGGDLYTIIQNQRRIGILFKEDQILDWFVQLCLSIEILSPEIRDNKSYPFLFPKSVKSSLEIRKLVSSLLKIYPNDRPSVEDILLFEKSQNASRVTLSCQDTSSQKNMGVILLVECLMVKFTKQKPAEMNLNALSSEGKSQETQVSSNVKKSENHKNIQKPQSVVHKSHVKEEPIRKSLAKSVKAITNHNDGHTETGETKNNNLKNSPQHNSVVESTINSNNFNNISSSNDKIDIRNSNFGSEKTTNETRKPSQTSTLKRSTIVTSNAVMLVNALQTTKNSSTTIEQAVSVSTNNASNAPNTLPLPIPPLSPSKKVNYSNNEDNTKITITSSSLLYSIASKDTKKKSRDTPFSLIEGLKQDIEHLFIRI</sequence>
<keyword evidence="11" id="KW-1185">Reference proteome</keyword>
<accession>A0A9N9NKS5</accession>
<evidence type="ECO:0000313" key="11">
    <source>
        <dbReference type="Proteomes" id="UP000789405"/>
    </source>
</evidence>
<dbReference type="PANTHER" id="PTHR44899:SF3">
    <property type="entry name" value="SERINE_THREONINE-PROTEIN KINASE NEK1"/>
    <property type="match status" value="1"/>
</dbReference>
<dbReference type="InterPro" id="IPR011009">
    <property type="entry name" value="Kinase-like_dom_sf"/>
</dbReference>
<evidence type="ECO:0000256" key="8">
    <source>
        <dbReference type="ARBA" id="ARBA00048679"/>
    </source>
</evidence>
<dbReference type="GO" id="GO:0005524">
    <property type="term" value="F:ATP binding"/>
    <property type="evidence" value="ECO:0007669"/>
    <property type="project" value="UniProtKB-KW"/>
</dbReference>
<comment type="caution">
    <text evidence="10">The sequence shown here is derived from an EMBL/GenBank/DDBJ whole genome shotgun (WGS) entry which is preliminary data.</text>
</comment>
<keyword evidence="3" id="KW-0808">Transferase</keyword>
<dbReference type="PANTHER" id="PTHR44899">
    <property type="entry name" value="CAMK FAMILY PROTEIN KINASE"/>
    <property type="match status" value="1"/>
</dbReference>
<proteinExistence type="predicted"/>
<evidence type="ECO:0000256" key="2">
    <source>
        <dbReference type="ARBA" id="ARBA00022527"/>
    </source>
</evidence>
<reference evidence="10" key="1">
    <citation type="submission" date="2021-06" db="EMBL/GenBank/DDBJ databases">
        <authorList>
            <person name="Kallberg Y."/>
            <person name="Tangrot J."/>
            <person name="Rosling A."/>
        </authorList>
    </citation>
    <scope>NUCLEOTIDE SEQUENCE</scope>
    <source>
        <strain evidence="10">MA453B</strain>
    </source>
</reference>
<dbReference type="EMBL" id="CAJVPY010013551">
    <property type="protein sequence ID" value="CAG8741185.1"/>
    <property type="molecule type" value="Genomic_DNA"/>
</dbReference>
<feature type="compositionally biased region" description="Polar residues" evidence="9">
    <location>
        <begin position="198"/>
        <end position="214"/>
    </location>
</feature>
<organism evidence="10 11">
    <name type="scientific">Dentiscutata erythropus</name>
    <dbReference type="NCBI Taxonomy" id="1348616"/>
    <lineage>
        <taxon>Eukaryota</taxon>
        <taxon>Fungi</taxon>
        <taxon>Fungi incertae sedis</taxon>
        <taxon>Mucoromycota</taxon>
        <taxon>Glomeromycotina</taxon>
        <taxon>Glomeromycetes</taxon>
        <taxon>Diversisporales</taxon>
        <taxon>Gigasporaceae</taxon>
        <taxon>Dentiscutata</taxon>
    </lineage>
</organism>
<evidence type="ECO:0000313" key="10">
    <source>
        <dbReference type="EMBL" id="CAG8741185.1"/>
    </source>
</evidence>
<evidence type="ECO:0000256" key="1">
    <source>
        <dbReference type="ARBA" id="ARBA00012513"/>
    </source>
</evidence>
<evidence type="ECO:0000256" key="9">
    <source>
        <dbReference type="SAM" id="MobiDB-lite"/>
    </source>
</evidence>
<evidence type="ECO:0000256" key="3">
    <source>
        <dbReference type="ARBA" id="ARBA00022679"/>
    </source>
</evidence>
<name>A0A9N9NKS5_9GLOM</name>
<feature type="compositionally biased region" description="Polar residues" evidence="9">
    <location>
        <begin position="264"/>
        <end position="280"/>
    </location>
</feature>
<comment type="catalytic activity">
    <reaction evidence="7">
        <text>L-threonyl-[protein] + ATP = O-phospho-L-threonyl-[protein] + ADP + H(+)</text>
        <dbReference type="Rhea" id="RHEA:46608"/>
        <dbReference type="Rhea" id="RHEA-COMP:11060"/>
        <dbReference type="Rhea" id="RHEA-COMP:11605"/>
        <dbReference type="ChEBI" id="CHEBI:15378"/>
        <dbReference type="ChEBI" id="CHEBI:30013"/>
        <dbReference type="ChEBI" id="CHEBI:30616"/>
        <dbReference type="ChEBI" id="CHEBI:61977"/>
        <dbReference type="ChEBI" id="CHEBI:456216"/>
        <dbReference type="EC" id="2.7.11.1"/>
    </reaction>
</comment>
<keyword evidence="5" id="KW-0418">Kinase</keyword>
<evidence type="ECO:0000256" key="4">
    <source>
        <dbReference type="ARBA" id="ARBA00022741"/>
    </source>
</evidence>
<feature type="region of interest" description="Disordered" evidence="9">
    <location>
        <begin position="198"/>
        <end position="325"/>
    </location>
</feature>
<keyword evidence="6" id="KW-0067">ATP-binding</keyword>
<evidence type="ECO:0000256" key="7">
    <source>
        <dbReference type="ARBA" id="ARBA00047899"/>
    </source>
</evidence>
<gene>
    <name evidence="10" type="ORF">DERYTH_LOCUS16017</name>
</gene>
<keyword evidence="2" id="KW-0723">Serine/threonine-protein kinase</keyword>
<dbReference type="InterPro" id="IPR051131">
    <property type="entry name" value="NEK_Ser/Thr_kinase_NIMA"/>
</dbReference>
<dbReference type="EC" id="2.7.11.1" evidence="1"/>
<dbReference type="Gene3D" id="1.10.510.10">
    <property type="entry name" value="Transferase(Phosphotransferase) domain 1"/>
    <property type="match status" value="1"/>
</dbReference>
<evidence type="ECO:0000256" key="5">
    <source>
        <dbReference type="ARBA" id="ARBA00022777"/>
    </source>
</evidence>
<comment type="catalytic activity">
    <reaction evidence="8">
        <text>L-seryl-[protein] + ATP = O-phospho-L-seryl-[protein] + ADP + H(+)</text>
        <dbReference type="Rhea" id="RHEA:17989"/>
        <dbReference type="Rhea" id="RHEA-COMP:9863"/>
        <dbReference type="Rhea" id="RHEA-COMP:11604"/>
        <dbReference type="ChEBI" id="CHEBI:15378"/>
        <dbReference type="ChEBI" id="CHEBI:29999"/>
        <dbReference type="ChEBI" id="CHEBI:30616"/>
        <dbReference type="ChEBI" id="CHEBI:83421"/>
        <dbReference type="ChEBI" id="CHEBI:456216"/>
        <dbReference type="EC" id="2.7.11.1"/>
    </reaction>
</comment>